<dbReference type="PANTHER" id="PTHR43736">
    <property type="entry name" value="ADP-RIBOSE PYROPHOSPHATASE"/>
    <property type="match status" value="1"/>
</dbReference>
<evidence type="ECO:0000256" key="1">
    <source>
        <dbReference type="ARBA" id="ARBA00005582"/>
    </source>
</evidence>
<dbReference type="InterPro" id="IPR015797">
    <property type="entry name" value="NUDIX_hydrolase-like_dom_sf"/>
</dbReference>
<dbReference type="Gene3D" id="3.90.79.10">
    <property type="entry name" value="Nucleoside Triphosphate Pyrophosphohydrolase"/>
    <property type="match status" value="1"/>
</dbReference>
<comment type="similarity">
    <text evidence="1">Belongs to the Nudix hydrolase family.</text>
</comment>
<dbReference type="PANTHER" id="PTHR43736:SF1">
    <property type="entry name" value="DIHYDRONEOPTERIN TRIPHOSPHATE DIPHOSPHATASE"/>
    <property type="match status" value="1"/>
</dbReference>
<dbReference type="SUPFAM" id="SSF55811">
    <property type="entry name" value="Nudix"/>
    <property type="match status" value="1"/>
</dbReference>
<name>A0A4Q7PPV0_9FIRM</name>
<sequence>MGRCENVTLTNMCMIRRGDQVLVQQRTDPVWPGICFPGGHVEKNEPVALSVIREVREETGLTIKKPRLCGIKEFYLEKGGGRYLVFLFLADAFTGELRSSSEGEVFWIPRSELESQNLAEDFACMLKVFEQNEISECCWFEADSDWVYI</sequence>
<dbReference type="CDD" id="cd18875">
    <property type="entry name" value="NUDIX_Hydrolase"/>
    <property type="match status" value="1"/>
</dbReference>
<dbReference type="InterPro" id="IPR000086">
    <property type="entry name" value="NUDIX_hydrolase_dom"/>
</dbReference>
<protein>
    <submittedName>
        <fullName evidence="3">8-oxo-dGTP diphosphatase</fullName>
    </submittedName>
</protein>
<dbReference type="AlphaFoldDB" id="A0A4Q7PPV0"/>
<comment type="caution">
    <text evidence="3">The sequence shown here is derived from an EMBL/GenBank/DDBJ whole genome shotgun (WGS) entry which is preliminary data.</text>
</comment>
<reference evidence="3 4" key="1">
    <citation type="submission" date="2019-02" db="EMBL/GenBank/DDBJ databases">
        <title>Genomic Encyclopedia of Type Strains, Phase IV (KMG-IV): sequencing the most valuable type-strain genomes for metagenomic binning, comparative biology and taxonomic classification.</title>
        <authorList>
            <person name="Goeker M."/>
        </authorList>
    </citation>
    <scope>NUCLEOTIDE SEQUENCE [LARGE SCALE GENOMIC DNA]</scope>
    <source>
        <strain evidence="3 4">DSM 29486</strain>
    </source>
</reference>
<organism evidence="3 4">
    <name type="scientific">Cuneatibacter caecimuris</name>
    <dbReference type="NCBI Taxonomy" id="1796618"/>
    <lineage>
        <taxon>Bacteria</taxon>
        <taxon>Bacillati</taxon>
        <taxon>Bacillota</taxon>
        <taxon>Clostridia</taxon>
        <taxon>Lachnospirales</taxon>
        <taxon>Lachnospiraceae</taxon>
        <taxon>Cuneatibacter</taxon>
    </lineage>
</organism>
<dbReference type="RefSeq" id="WP_130432144.1">
    <property type="nucleotide sequence ID" value="NZ_SGXF01000001.1"/>
</dbReference>
<dbReference type="Pfam" id="PF00293">
    <property type="entry name" value="NUDIX"/>
    <property type="match status" value="1"/>
</dbReference>
<dbReference type="Proteomes" id="UP000292927">
    <property type="component" value="Unassembled WGS sequence"/>
</dbReference>
<dbReference type="EMBL" id="SGXF01000001">
    <property type="protein sequence ID" value="RZT02078.1"/>
    <property type="molecule type" value="Genomic_DNA"/>
</dbReference>
<gene>
    <name evidence="3" type="ORF">EV209_0183</name>
</gene>
<proteinExistence type="inferred from homology"/>
<dbReference type="PROSITE" id="PS51462">
    <property type="entry name" value="NUDIX"/>
    <property type="match status" value="1"/>
</dbReference>
<accession>A0A4Q7PPV0</accession>
<evidence type="ECO:0000313" key="4">
    <source>
        <dbReference type="Proteomes" id="UP000292927"/>
    </source>
</evidence>
<dbReference type="OrthoDB" id="9788922at2"/>
<keyword evidence="4" id="KW-1185">Reference proteome</keyword>
<evidence type="ECO:0000259" key="2">
    <source>
        <dbReference type="PROSITE" id="PS51462"/>
    </source>
</evidence>
<feature type="domain" description="Nudix hydrolase" evidence="2">
    <location>
        <begin position="6"/>
        <end position="130"/>
    </location>
</feature>
<evidence type="ECO:0000313" key="3">
    <source>
        <dbReference type="EMBL" id="RZT02078.1"/>
    </source>
</evidence>